<accession>A0A0P0DCP2</accession>
<dbReference type="PROSITE" id="PS00523">
    <property type="entry name" value="SULFATASE_1"/>
    <property type="match status" value="1"/>
</dbReference>
<dbReference type="Proteomes" id="UP000057981">
    <property type="component" value="Chromosome"/>
</dbReference>
<dbReference type="CDD" id="cd16143">
    <property type="entry name" value="ARS_like"/>
    <property type="match status" value="1"/>
</dbReference>
<dbReference type="InterPro" id="IPR017850">
    <property type="entry name" value="Alkaline_phosphatase_core_sf"/>
</dbReference>
<dbReference type="RefSeq" id="WP_054731157.1">
    <property type="nucleotide sequence ID" value="NZ_CP012898.1"/>
</dbReference>
<evidence type="ECO:0000256" key="4">
    <source>
        <dbReference type="ARBA" id="ARBA00022837"/>
    </source>
</evidence>
<dbReference type="PROSITE" id="PS51257">
    <property type="entry name" value="PROKAR_LIPOPROTEIN"/>
    <property type="match status" value="1"/>
</dbReference>
<dbReference type="KEGG" id="ahz:APS56_04600"/>
<dbReference type="PANTHER" id="PTHR42693">
    <property type="entry name" value="ARYLSULFATASE FAMILY MEMBER"/>
    <property type="match status" value="1"/>
</dbReference>
<keyword evidence="2" id="KW-0479">Metal-binding</keyword>
<dbReference type="InterPro" id="IPR050738">
    <property type="entry name" value="Sulfatase"/>
</dbReference>
<evidence type="ECO:0000313" key="6">
    <source>
        <dbReference type="EMBL" id="ALJ06732.1"/>
    </source>
</evidence>
<dbReference type="GO" id="GO:0046872">
    <property type="term" value="F:metal ion binding"/>
    <property type="evidence" value="ECO:0007669"/>
    <property type="project" value="UniProtKB-KW"/>
</dbReference>
<sequence>MNKLFSVLLTLSVLLGCKSTPSITTTKPLQLPNIIYVLTDDLGIGDVSTYNPESKIKTPYIDKLASEGMTFTDAHTTSAVCTPSRYSILTGRYSWRTKLKSRVLYGEDPHLIHPQRATVASLLKSAGYYTASIGKWHLGWDWQRNEHGSIDFSKPIKNGPNVNGFDYSYGFCGSLDMPPYVYVENGKPTAIPNDSSENTDYQAHWRKGLTAPDFIHEEATPNFFERSFNFIKKHAQSNKPFFLYLPLPSPHTPILPTKEWQGKSGLNPYGDFVMMVDNYIGKLEAIIKESGIEENTMIVFTSDNGCSPRANYQELLNKGHNPSYIYRGTKSDIFEGGHRVPFIIKWPNAVPQGTICSQTISQSDLMATCASLTNLKLSDNTAEDSFNMLPLIKNPNTENYQRKATVHHSIDGSFAIRKGDWKYIFCSGSGGWSYPKTIKDTEGLPPFQLYNLKSDPGESNNLYGKYPKIENELFNLMSNYIKNGRSTPGAKVKNDGEQWWPQLSWMKNS</sequence>
<dbReference type="Gene3D" id="3.30.1120.10">
    <property type="match status" value="1"/>
</dbReference>
<dbReference type="Gene3D" id="3.40.720.10">
    <property type="entry name" value="Alkaline Phosphatase, subunit A"/>
    <property type="match status" value="1"/>
</dbReference>
<dbReference type="Pfam" id="PF00884">
    <property type="entry name" value="Sulfatase"/>
    <property type="match status" value="1"/>
</dbReference>
<proteinExistence type="inferred from homology"/>
<keyword evidence="3" id="KW-0378">Hydrolase</keyword>
<dbReference type="AlphaFoldDB" id="A0A0P0DCP2"/>
<comment type="similarity">
    <text evidence="1">Belongs to the sulfatase family.</text>
</comment>
<dbReference type="EMBL" id="CP012898">
    <property type="protein sequence ID" value="ALJ06732.1"/>
    <property type="molecule type" value="Genomic_DNA"/>
</dbReference>
<dbReference type="PATRIC" id="fig|1736674.3.peg.946"/>
<keyword evidence="4" id="KW-0106">Calcium</keyword>
<reference evidence="6 7" key="1">
    <citation type="submission" date="2015-10" db="EMBL/GenBank/DDBJ databases">
        <authorList>
            <person name="Gilbert D.G."/>
        </authorList>
    </citation>
    <scope>NUCLEOTIDE SEQUENCE [LARGE SCALE GENOMIC DNA]</scope>
    <source>
        <strain evidence="7">HZ-22</strain>
    </source>
</reference>
<gene>
    <name evidence="6" type="ORF">APS56_04600</name>
</gene>
<evidence type="ECO:0000313" key="7">
    <source>
        <dbReference type="Proteomes" id="UP000057981"/>
    </source>
</evidence>
<protein>
    <submittedName>
        <fullName evidence="6">Arylsulfatase</fullName>
    </submittedName>
</protein>
<evidence type="ECO:0000256" key="2">
    <source>
        <dbReference type="ARBA" id="ARBA00022723"/>
    </source>
</evidence>
<feature type="domain" description="Sulfatase N-terminal" evidence="5">
    <location>
        <begin position="32"/>
        <end position="374"/>
    </location>
</feature>
<evidence type="ECO:0000256" key="1">
    <source>
        <dbReference type="ARBA" id="ARBA00008779"/>
    </source>
</evidence>
<organism evidence="6 7">
    <name type="scientific">Pseudalgibacter alginicilyticus</name>
    <dbReference type="NCBI Taxonomy" id="1736674"/>
    <lineage>
        <taxon>Bacteria</taxon>
        <taxon>Pseudomonadati</taxon>
        <taxon>Bacteroidota</taxon>
        <taxon>Flavobacteriia</taxon>
        <taxon>Flavobacteriales</taxon>
        <taxon>Flavobacteriaceae</taxon>
        <taxon>Pseudalgibacter</taxon>
    </lineage>
</organism>
<dbReference type="STRING" id="1736674.APS56_04600"/>
<evidence type="ECO:0000259" key="5">
    <source>
        <dbReference type="Pfam" id="PF00884"/>
    </source>
</evidence>
<name>A0A0P0DCP2_9FLAO</name>
<dbReference type="GO" id="GO:0004065">
    <property type="term" value="F:arylsulfatase activity"/>
    <property type="evidence" value="ECO:0007669"/>
    <property type="project" value="TreeGrafter"/>
</dbReference>
<dbReference type="OrthoDB" id="9765065at2"/>
<evidence type="ECO:0000256" key="3">
    <source>
        <dbReference type="ARBA" id="ARBA00022801"/>
    </source>
</evidence>
<dbReference type="SUPFAM" id="SSF53649">
    <property type="entry name" value="Alkaline phosphatase-like"/>
    <property type="match status" value="1"/>
</dbReference>
<dbReference type="PROSITE" id="PS00149">
    <property type="entry name" value="SULFATASE_2"/>
    <property type="match status" value="1"/>
</dbReference>
<dbReference type="InterPro" id="IPR024607">
    <property type="entry name" value="Sulfatase_CS"/>
</dbReference>
<dbReference type="InterPro" id="IPR000917">
    <property type="entry name" value="Sulfatase_N"/>
</dbReference>
<dbReference type="PANTHER" id="PTHR42693:SF53">
    <property type="entry name" value="ENDO-4-O-SULFATASE"/>
    <property type="match status" value="1"/>
</dbReference>
<keyword evidence="7" id="KW-1185">Reference proteome</keyword>